<feature type="repeat" description="ARM" evidence="4">
    <location>
        <begin position="112"/>
        <end position="147"/>
    </location>
</feature>
<dbReference type="InterPro" id="IPR000225">
    <property type="entry name" value="Armadillo"/>
</dbReference>
<organism evidence="8 9">
    <name type="scientific">Exaiptasia diaphana</name>
    <name type="common">Tropical sea anemone</name>
    <name type="synonym">Aiptasia pulchella</name>
    <dbReference type="NCBI Taxonomy" id="2652724"/>
    <lineage>
        <taxon>Eukaryota</taxon>
        <taxon>Metazoa</taxon>
        <taxon>Cnidaria</taxon>
        <taxon>Anthozoa</taxon>
        <taxon>Hexacorallia</taxon>
        <taxon>Actiniaria</taxon>
        <taxon>Aiptasiidae</taxon>
        <taxon>Exaiptasia</taxon>
    </lineage>
</organism>
<evidence type="ECO:0000256" key="2">
    <source>
        <dbReference type="ARBA" id="ARBA00022448"/>
    </source>
</evidence>
<dbReference type="OrthoDB" id="29145at2759"/>
<evidence type="ECO:0000256" key="1">
    <source>
        <dbReference type="ARBA" id="ARBA00010394"/>
    </source>
</evidence>
<dbReference type="InterPro" id="IPR036975">
    <property type="entry name" value="Importin-a_IBB_sf"/>
</dbReference>
<dbReference type="Proteomes" id="UP000887567">
    <property type="component" value="Unplaced"/>
</dbReference>
<dbReference type="InterPro" id="IPR002652">
    <property type="entry name" value="Importin-a_IBB"/>
</dbReference>
<dbReference type="SUPFAM" id="SSF48371">
    <property type="entry name" value="ARM repeat"/>
    <property type="match status" value="2"/>
</dbReference>
<dbReference type="Gene3D" id="1.25.10.10">
    <property type="entry name" value="Leucine-rich Repeat Variant"/>
    <property type="match status" value="2"/>
</dbReference>
<sequence length="381" mass="43022">MDENTSSRLKTFKNRGKDSSEMRRRRNDVTIELRKANRDSQVLKRRNLTELETSPLKEHNAQQQVIQILPLPTVLENLHKGDDNLTFKSIQSVRKMLSKEKNPPINDVIKAGLIPYLVKYLERSDFPLLQFEAAWALTNIASGNSDQTKAVAEIPEVNVVTPALRAVGNVVTGRDDQTQAVIENNALYYFRNLLTHKRSTVVKEAAWAISNITAGTKPQIQCVIEAGLVPLVIDILRRGDFKAKKEAIWVITNYTSGANPEQLKYLLHCDVIPVMCEQMEIQDPKALLILLEGFNNIFHNSQNIEGGLDYALTSFEENEGTNMLEKLQEHKKLEVYEACKSLIEKYFPEDDGEEDVHLAPDSTTQGFQFAPPVSAPVFNFS</sequence>
<dbReference type="PROSITE" id="PS50176">
    <property type="entry name" value="ARM_REPEAT"/>
    <property type="match status" value="1"/>
</dbReference>
<dbReference type="SMART" id="SM00185">
    <property type="entry name" value="ARM"/>
    <property type="match status" value="4"/>
</dbReference>
<dbReference type="OMA" id="PHANISE"/>
<dbReference type="InterPro" id="IPR016024">
    <property type="entry name" value="ARM-type_fold"/>
</dbReference>
<accession>A0A913YGC1</accession>
<dbReference type="GO" id="GO:0006606">
    <property type="term" value="P:protein import into nucleus"/>
    <property type="evidence" value="ECO:0007669"/>
    <property type="project" value="InterPro"/>
</dbReference>
<name>A0A913YGC1_EXADI</name>
<dbReference type="Pfam" id="PF16186">
    <property type="entry name" value="Arm_3"/>
    <property type="match status" value="1"/>
</dbReference>
<dbReference type="RefSeq" id="XP_028514395.1">
    <property type="nucleotide sequence ID" value="XM_028658594.1"/>
</dbReference>
<keyword evidence="9" id="KW-1185">Reference proteome</keyword>
<dbReference type="Pfam" id="PF00514">
    <property type="entry name" value="Arm"/>
    <property type="match status" value="3"/>
</dbReference>
<dbReference type="InterPro" id="IPR032413">
    <property type="entry name" value="Arm_3"/>
</dbReference>
<dbReference type="EnsemblMetazoa" id="XM_028658594.1">
    <property type="protein sequence ID" value="XP_028514395.1"/>
    <property type="gene ID" value="LOC110237310"/>
</dbReference>
<reference evidence="8" key="1">
    <citation type="submission" date="2022-11" db="UniProtKB">
        <authorList>
            <consortium name="EnsemblMetazoa"/>
        </authorList>
    </citation>
    <scope>IDENTIFICATION</scope>
</reference>
<protein>
    <recommendedName>
        <fullName evidence="7">IBB domain-containing protein</fullName>
    </recommendedName>
</protein>
<feature type="compositionally biased region" description="Basic and acidic residues" evidence="6">
    <location>
        <begin position="15"/>
        <end position="27"/>
    </location>
</feature>
<keyword evidence="3" id="KW-0653">Protein transport</keyword>
<dbReference type="Pfam" id="PF01749">
    <property type="entry name" value="IBB"/>
    <property type="match status" value="1"/>
</dbReference>
<feature type="domain" description="IBB" evidence="7">
    <location>
        <begin position="1"/>
        <end position="55"/>
    </location>
</feature>
<dbReference type="GO" id="GO:0061608">
    <property type="term" value="F:nuclear import signal receptor activity"/>
    <property type="evidence" value="ECO:0007669"/>
    <property type="project" value="InterPro"/>
</dbReference>
<dbReference type="PROSITE" id="PS51214">
    <property type="entry name" value="IBB"/>
    <property type="match status" value="1"/>
</dbReference>
<dbReference type="KEGG" id="epa:110237310"/>
<proteinExistence type="inferred from homology"/>
<comment type="similarity">
    <text evidence="1">Belongs to the importin alpha family.</text>
</comment>
<dbReference type="GeneID" id="110237310"/>
<dbReference type="PANTHER" id="PTHR23316">
    <property type="entry name" value="IMPORTIN ALPHA"/>
    <property type="match status" value="1"/>
</dbReference>
<evidence type="ECO:0000256" key="5">
    <source>
        <dbReference type="PROSITE-ProRule" id="PRU00561"/>
    </source>
</evidence>
<dbReference type="InterPro" id="IPR011989">
    <property type="entry name" value="ARM-like"/>
</dbReference>
<feature type="region of interest" description="Disordered" evidence="6">
    <location>
        <begin position="1"/>
        <end position="27"/>
    </location>
</feature>
<dbReference type="Gene3D" id="1.20.5.690">
    <property type="entry name" value="Importin-alpha, importin-beta-binding domain"/>
    <property type="match status" value="1"/>
</dbReference>
<evidence type="ECO:0000256" key="4">
    <source>
        <dbReference type="PROSITE-ProRule" id="PRU00259"/>
    </source>
</evidence>
<evidence type="ECO:0000256" key="6">
    <source>
        <dbReference type="SAM" id="MobiDB-lite"/>
    </source>
</evidence>
<evidence type="ECO:0000313" key="8">
    <source>
        <dbReference type="EnsemblMetazoa" id="XP_028514395.1"/>
    </source>
</evidence>
<evidence type="ECO:0000313" key="9">
    <source>
        <dbReference type="Proteomes" id="UP000887567"/>
    </source>
</evidence>
<keyword evidence="2 5" id="KW-0813">Transport</keyword>
<evidence type="ECO:0000256" key="3">
    <source>
        <dbReference type="ARBA" id="ARBA00022927"/>
    </source>
</evidence>
<evidence type="ECO:0000259" key="7">
    <source>
        <dbReference type="PROSITE" id="PS51214"/>
    </source>
</evidence>
<dbReference type="AlphaFoldDB" id="A0A913YGC1"/>